<dbReference type="Pfam" id="PF04177">
    <property type="entry name" value="TAP42"/>
    <property type="match status" value="1"/>
</dbReference>
<evidence type="ECO:0000313" key="2">
    <source>
        <dbReference type="EMBL" id="CAE2202746.1"/>
    </source>
</evidence>
<accession>A0A7S4HLI0</accession>
<reference evidence="2" key="1">
    <citation type="submission" date="2021-01" db="EMBL/GenBank/DDBJ databases">
        <authorList>
            <person name="Corre E."/>
            <person name="Pelletier E."/>
            <person name="Niang G."/>
            <person name="Scheremetjew M."/>
            <person name="Finn R."/>
            <person name="Kale V."/>
            <person name="Holt S."/>
            <person name="Cochrane G."/>
            <person name="Meng A."/>
            <person name="Brown T."/>
            <person name="Cohen L."/>
        </authorList>
    </citation>
    <scope>NUCLEOTIDE SEQUENCE</scope>
    <source>
        <strain evidence="2">Isolate 1302-5</strain>
    </source>
</reference>
<feature type="compositionally biased region" description="Low complexity" evidence="1">
    <location>
        <begin position="9"/>
        <end position="21"/>
    </location>
</feature>
<dbReference type="InterPro" id="IPR038511">
    <property type="entry name" value="TAP42/TAP46-like_sf"/>
</dbReference>
<feature type="compositionally biased region" description="Basic and acidic residues" evidence="1">
    <location>
        <begin position="343"/>
        <end position="364"/>
    </location>
</feature>
<dbReference type="InterPro" id="IPR007304">
    <property type="entry name" value="TAP46-like"/>
</dbReference>
<dbReference type="Gene3D" id="1.25.40.540">
    <property type="entry name" value="TAP42-like family"/>
    <property type="match status" value="1"/>
</dbReference>
<dbReference type="AlphaFoldDB" id="A0A7S4HLI0"/>
<dbReference type="PANTHER" id="PTHR10933:SF9">
    <property type="entry name" value="IMMUNOGLOBULIN-BINDING PROTEIN 1"/>
    <property type="match status" value="1"/>
</dbReference>
<feature type="region of interest" description="Disordered" evidence="1">
    <location>
        <begin position="141"/>
        <end position="168"/>
    </location>
</feature>
<evidence type="ECO:0000256" key="1">
    <source>
        <dbReference type="SAM" id="MobiDB-lite"/>
    </source>
</evidence>
<protein>
    <recommendedName>
        <fullName evidence="3">TAP42-like protein</fullName>
    </recommendedName>
</protein>
<name>A0A7S4HLI0_9STRA</name>
<gene>
    <name evidence="2" type="ORF">OAUR00152_LOCUS1397</name>
</gene>
<dbReference type="GO" id="GO:0009966">
    <property type="term" value="P:regulation of signal transduction"/>
    <property type="evidence" value="ECO:0007669"/>
    <property type="project" value="InterPro"/>
</dbReference>
<organism evidence="2">
    <name type="scientific">Odontella aurita</name>
    <dbReference type="NCBI Taxonomy" id="265563"/>
    <lineage>
        <taxon>Eukaryota</taxon>
        <taxon>Sar</taxon>
        <taxon>Stramenopiles</taxon>
        <taxon>Ochrophyta</taxon>
        <taxon>Bacillariophyta</taxon>
        <taxon>Mediophyceae</taxon>
        <taxon>Biddulphiophycidae</taxon>
        <taxon>Eupodiscales</taxon>
        <taxon>Odontellaceae</taxon>
        <taxon>Odontella</taxon>
    </lineage>
</organism>
<evidence type="ECO:0008006" key="3">
    <source>
        <dbReference type="Google" id="ProtNLM"/>
    </source>
</evidence>
<feature type="region of interest" description="Disordered" evidence="1">
    <location>
        <begin position="1"/>
        <end position="28"/>
    </location>
</feature>
<dbReference type="GO" id="GO:0051721">
    <property type="term" value="F:protein phosphatase 2A binding"/>
    <property type="evidence" value="ECO:0007669"/>
    <property type="project" value="TreeGrafter"/>
</dbReference>
<dbReference type="PANTHER" id="PTHR10933">
    <property type="entry name" value="IMMUNOGLOBULIN-BINDING PROTEIN 1"/>
    <property type="match status" value="1"/>
</dbReference>
<feature type="region of interest" description="Disordered" evidence="1">
    <location>
        <begin position="343"/>
        <end position="405"/>
    </location>
</feature>
<dbReference type="GO" id="GO:0035303">
    <property type="term" value="P:regulation of dephosphorylation"/>
    <property type="evidence" value="ECO:0007669"/>
    <property type="project" value="TreeGrafter"/>
</dbReference>
<dbReference type="GO" id="GO:0005829">
    <property type="term" value="C:cytosol"/>
    <property type="evidence" value="ECO:0007669"/>
    <property type="project" value="TreeGrafter"/>
</dbReference>
<dbReference type="EMBL" id="HBKQ01002087">
    <property type="protein sequence ID" value="CAE2202746.1"/>
    <property type="molecule type" value="Transcribed_RNA"/>
</dbReference>
<sequence length="405" mass="44465">MVKSFTEDAASSSVASNGNSSQPPTSLSASLTEATALISAGKPDDAVPLLASLQERISTSALFSSNESLEDVATSSLPPLAVEFHLASAVMSLRTSSSVGRRSNVVRSSELFHAFLRTLDDLGDILGPDLAKDYRVVLDEEADGNGGDSDAPATRGPPRRSAPENRDAKIARFRARKAAEEERARLSALRERRGRMGLDDEEELDGHDMEGVNRSLAIADLRRMAAEALDEIRSGAREMEMLEMAVQMEQMRAVEGRYRPSGQGGDTPHVGPSPPGRRPPHPQNGRGMQVTRVTQDPVTGQLQLKKEEIKSQVFRPGWNQPTMSLAEYGDREVTQAIEREARQKVAEEENKGKPRRYEQLVRDGMEDDANLVDASAKLDRDWDDWKDENPRGSGNKMADKGDRNF</sequence>
<proteinExistence type="predicted"/>
<feature type="region of interest" description="Disordered" evidence="1">
    <location>
        <begin position="257"/>
        <end position="288"/>
    </location>
</feature>